<dbReference type="Gene3D" id="3.40.50.620">
    <property type="entry name" value="HUPs"/>
    <property type="match status" value="1"/>
</dbReference>
<evidence type="ECO:0000259" key="1">
    <source>
        <dbReference type="Pfam" id="PF01507"/>
    </source>
</evidence>
<dbReference type="PANTHER" id="PTHR43196">
    <property type="entry name" value="SULFATE ADENYLYLTRANSFERASE SUBUNIT 2"/>
    <property type="match status" value="1"/>
</dbReference>
<sequence length="669" mass="75255">MFGLTNTNIIFKNDKWDDSLNVLRQHQDLQFSEAGRVSVGELAADSITSIYKAITDGWTMMLGYSSGKDSEVLLHLFLIALVRAVRNGKMTSRNHFILHTDTGVENPEVSWLARKKLAALEQFIEAEQLPLSVVIARPCMTSSWTGRILTGRGLPTFTNSSARQCSHELKIESARRAKSAFISERGIKGPICLMLGSRDAESKIRAGNIAKKKGRSDSVVKGRQGGELYPVKNWLASDVWDYLLMSGAAPRYPLPSYLSDNLETAEMYRAATGECVWTLADKKSSGACGARFGCWSCQAVGLDKSMHNLLDSDEERYGYMKYLSRIQSYLAKRRYAWDDRHPVGRTLYGRGYIKLQPDVYSPAFLERLLHICCSVDYVEQRRANEVYEKLMSGELEQNEHNLRMAEPQFRIVSEAALVHIDFMWGFHHFNSSPHRALDIFHQVWTHGQLDLLDDEPAMLPVPRSPIPAPLWVKVGRWGDGSLFSGLADPVAEMAYFDGGDDGRAARVIRTADGDKRVVAFCQEPELSVDEEAAAFIVWSEYEYLQDKIRNGGCTPGSAAQYYLRFGAVQIAAGKAAMYDRMMQRGQTLHRMGLSGHQTMETVQARRDIRVISQKKFHSLLARTLEAQLIRLRWWSALYLVLYTARKSCAGEVQYLAMASGMAARQHEAA</sequence>
<gene>
    <name evidence="2" type="ORF">PHA72_27180</name>
</gene>
<proteinExistence type="predicted"/>
<feature type="domain" description="Phosphoadenosine phosphosulphate reductase" evidence="1">
    <location>
        <begin position="60"/>
        <end position="247"/>
    </location>
</feature>
<dbReference type="PANTHER" id="PTHR43196:SF2">
    <property type="entry name" value="PHOSPHOADENOSINE PHOSPHOSULFATE REDUCTASE"/>
    <property type="match status" value="1"/>
</dbReference>
<name>A0AAX3LIZ3_9ENTR</name>
<keyword evidence="2" id="KW-0614">Plasmid</keyword>
<reference evidence="2 3" key="1">
    <citation type="submission" date="2023-01" db="EMBL/GenBank/DDBJ databases">
        <title>Genome sequence resource and annotation of Enterobacter ludwigii, an economically important pathogen of seedling wilt with strawberry.</title>
        <authorList>
            <person name="Xie Y."/>
        </authorList>
    </citation>
    <scope>NUCLEOTIDE SEQUENCE [LARGE SCALE GENOMIC DNA]</scope>
    <source>
        <strain evidence="2 3">CM-TZ4</strain>
        <plasmid evidence="2 3">unnamed2</plasmid>
    </source>
</reference>
<dbReference type="EMBL" id="CP116349">
    <property type="protein sequence ID" value="WCE16210.1"/>
    <property type="molecule type" value="Genomic_DNA"/>
</dbReference>
<dbReference type="Pfam" id="PF01507">
    <property type="entry name" value="PAPS_reduct"/>
    <property type="match status" value="1"/>
</dbReference>
<dbReference type="AlphaFoldDB" id="A0AAX3LIZ3"/>
<dbReference type="InterPro" id="IPR014729">
    <property type="entry name" value="Rossmann-like_a/b/a_fold"/>
</dbReference>
<dbReference type="GO" id="GO:0003824">
    <property type="term" value="F:catalytic activity"/>
    <property type="evidence" value="ECO:0007669"/>
    <property type="project" value="InterPro"/>
</dbReference>
<dbReference type="SUPFAM" id="SSF52402">
    <property type="entry name" value="Adenine nucleotide alpha hydrolases-like"/>
    <property type="match status" value="1"/>
</dbReference>
<evidence type="ECO:0000313" key="2">
    <source>
        <dbReference type="EMBL" id="WCE16210.1"/>
    </source>
</evidence>
<geneLocation type="plasmid" evidence="2 3">
    <name>unnamed2</name>
</geneLocation>
<dbReference type="RefSeq" id="WP_271661533.1">
    <property type="nucleotide sequence ID" value="NZ_CP116349.1"/>
</dbReference>
<protein>
    <submittedName>
        <fullName evidence="2">Phosphoadenosine phosphosulfate reductase family protein</fullName>
    </submittedName>
</protein>
<dbReference type="Proteomes" id="UP001210538">
    <property type="component" value="Plasmid unnamed2"/>
</dbReference>
<dbReference type="InterPro" id="IPR050128">
    <property type="entry name" value="Sulfate_adenylyltrnsfr_sub2"/>
</dbReference>
<accession>A0AAX3LIZ3</accession>
<organism evidence="2 3">
    <name type="scientific">Enterobacter ludwigii</name>
    <dbReference type="NCBI Taxonomy" id="299767"/>
    <lineage>
        <taxon>Bacteria</taxon>
        <taxon>Pseudomonadati</taxon>
        <taxon>Pseudomonadota</taxon>
        <taxon>Gammaproteobacteria</taxon>
        <taxon>Enterobacterales</taxon>
        <taxon>Enterobacteriaceae</taxon>
        <taxon>Enterobacter</taxon>
        <taxon>Enterobacter cloacae complex</taxon>
    </lineage>
</organism>
<evidence type="ECO:0000313" key="3">
    <source>
        <dbReference type="Proteomes" id="UP001210538"/>
    </source>
</evidence>
<dbReference type="InterPro" id="IPR002500">
    <property type="entry name" value="PAPS_reduct_dom"/>
</dbReference>
<keyword evidence="3" id="KW-1185">Reference proteome</keyword>